<dbReference type="SUPFAM" id="SSF53474">
    <property type="entry name" value="alpha/beta-Hydrolases"/>
    <property type="match status" value="1"/>
</dbReference>
<feature type="domain" description="Alpha/beta hydrolase fold-3" evidence="2">
    <location>
        <begin position="45"/>
        <end position="252"/>
    </location>
</feature>
<dbReference type="Pfam" id="PF07859">
    <property type="entry name" value="Abhydrolase_3"/>
    <property type="match status" value="1"/>
</dbReference>
<evidence type="ECO:0000313" key="4">
    <source>
        <dbReference type="Proteomes" id="UP001490365"/>
    </source>
</evidence>
<proteinExistence type="predicted"/>
<dbReference type="Gene3D" id="3.40.50.1820">
    <property type="entry name" value="alpha/beta hydrolase"/>
    <property type="match status" value="1"/>
</dbReference>
<dbReference type="PANTHER" id="PTHR48081">
    <property type="entry name" value="AB HYDROLASE SUPERFAMILY PROTEIN C4A8.06C"/>
    <property type="match status" value="1"/>
</dbReference>
<evidence type="ECO:0000259" key="2">
    <source>
        <dbReference type="Pfam" id="PF07859"/>
    </source>
</evidence>
<name>A0ABV1TX71_9ACTN</name>
<keyword evidence="4" id="KW-1185">Reference proteome</keyword>
<gene>
    <name evidence="3" type="ORF">ABT211_46510</name>
</gene>
<dbReference type="GO" id="GO:0016787">
    <property type="term" value="F:hydrolase activity"/>
    <property type="evidence" value="ECO:0007669"/>
    <property type="project" value="UniProtKB-KW"/>
</dbReference>
<sequence length="293" mass="31617">MKRVPDLRHTPSQGTAGWKEVLLPSQGHRVPARVYRPAAGPVGWLVWAHGGSWQYGSAAQWHEVTSDLARFSGSAVVSVDYRLAPEHRHPSGLLDVLAAVRWARREAIRENGAPLVAVGGDSSGGTLAASAALVLRDSGEPLAGQFLAYPPFDPACRNPSYGADATAYPSAEQLRTAWLRYRGSSPLSRRTGGNVLYSTPLEAADVTGVAPAVLAVGDHDPVLDDVRGYAETLRRAGVRTSLRLFHQTPHAALVMPSRHGDADRAHPMRQWLGRMVAARFAETADHIAHQEDK</sequence>
<dbReference type="InterPro" id="IPR013094">
    <property type="entry name" value="AB_hydrolase_3"/>
</dbReference>
<organism evidence="3 4">
    <name type="scientific">Streptomyces sp. 900105755</name>
    <dbReference type="NCBI Taxonomy" id="3154389"/>
    <lineage>
        <taxon>Bacteria</taxon>
        <taxon>Bacillati</taxon>
        <taxon>Actinomycetota</taxon>
        <taxon>Actinomycetes</taxon>
        <taxon>Kitasatosporales</taxon>
        <taxon>Streptomycetaceae</taxon>
        <taxon>Streptomyces</taxon>
    </lineage>
</organism>
<dbReference type="RefSeq" id="WP_351962811.1">
    <property type="nucleotide sequence ID" value="NZ_JBEOZM010000067.1"/>
</dbReference>
<comment type="caution">
    <text evidence="3">The sequence shown here is derived from an EMBL/GenBank/DDBJ whole genome shotgun (WGS) entry which is preliminary data.</text>
</comment>
<evidence type="ECO:0000256" key="1">
    <source>
        <dbReference type="ARBA" id="ARBA00022801"/>
    </source>
</evidence>
<protein>
    <submittedName>
        <fullName evidence="3">Alpha/beta hydrolase</fullName>
    </submittedName>
</protein>
<evidence type="ECO:0000313" key="3">
    <source>
        <dbReference type="EMBL" id="MER6274612.1"/>
    </source>
</evidence>
<keyword evidence="1 3" id="KW-0378">Hydrolase</keyword>
<reference evidence="3 4" key="1">
    <citation type="submission" date="2024-06" db="EMBL/GenBank/DDBJ databases">
        <title>The Natural Products Discovery Center: Release of the First 8490 Sequenced Strains for Exploring Actinobacteria Biosynthetic Diversity.</title>
        <authorList>
            <person name="Kalkreuter E."/>
            <person name="Kautsar S.A."/>
            <person name="Yang D."/>
            <person name="Bader C.D."/>
            <person name="Teijaro C.N."/>
            <person name="Fluegel L."/>
            <person name="Davis C.M."/>
            <person name="Simpson J.R."/>
            <person name="Lauterbach L."/>
            <person name="Steele A.D."/>
            <person name="Gui C."/>
            <person name="Meng S."/>
            <person name="Li G."/>
            <person name="Viehrig K."/>
            <person name="Ye F."/>
            <person name="Su P."/>
            <person name="Kiefer A.F."/>
            <person name="Nichols A."/>
            <person name="Cepeda A.J."/>
            <person name="Yan W."/>
            <person name="Fan B."/>
            <person name="Jiang Y."/>
            <person name="Adhikari A."/>
            <person name="Zheng C.-J."/>
            <person name="Schuster L."/>
            <person name="Cowan T.M."/>
            <person name="Smanski M.J."/>
            <person name="Chevrette M.G."/>
            <person name="De Carvalho L.P.S."/>
            <person name="Shen B."/>
        </authorList>
    </citation>
    <scope>NUCLEOTIDE SEQUENCE [LARGE SCALE GENOMIC DNA]</scope>
    <source>
        <strain evidence="3 4">NPDC001694</strain>
    </source>
</reference>
<accession>A0ABV1TX71</accession>
<dbReference type="EMBL" id="JBEOZM010000067">
    <property type="protein sequence ID" value="MER6274612.1"/>
    <property type="molecule type" value="Genomic_DNA"/>
</dbReference>
<dbReference type="InterPro" id="IPR050300">
    <property type="entry name" value="GDXG_lipolytic_enzyme"/>
</dbReference>
<dbReference type="InterPro" id="IPR029058">
    <property type="entry name" value="AB_hydrolase_fold"/>
</dbReference>
<dbReference type="Proteomes" id="UP001490365">
    <property type="component" value="Unassembled WGS sequence"/>
</dbReference>